<evidence type="ECO:0000313" key="1">
    <source>
        <dbReference type="EMBL" id="GAG97048.1"/>
    </source>
</evidence>
<gene>
    <name evidence="1" type="ORF">S01H4_39148</name>
</gene>
<comment type="caution">
    <text evidence="1">The sequence shown here is derived from an EMBL/GenBank/DDBJ whole genome shotgun (WGS) entry which is preliminary data.</text>
</comment>
<name>X1CLK6_9ZZZZ</name>
<reference evidence="1" key="1">
    <citation type="journal article" date="2014" name="Front. Microbiol.">
        <title>High frequency of phylogenetically diverse reductive dehalogenase-homologous genes in deep subseafloor sedimentary metagenomes.</title>
        <authorList>
            <person name="Kawai M."/>
            <person name="Futagami T."/>
            <person name="Toyoda A."/>
            <person name="Takaki Y."/>
            <person name="Nishi S."/>
            <person name="Hori S."/>
            <person name="Arai W."/>
            <person name="Tsubouchi T."/>
            <person name="Morono Y."/>
            <person name="Uchiyama I."/>
            <person name="Ito T."/>
            <person name="Fujiyama A."/>
            <person name="Inagaki F."/>
            <person name="Takami H."/>
        </authorList>
    </citation>
    <scope>NUCLEOTIDE SEQUENCE</scope>
    <source>
        <strain evidence="1">Expedition CK06-06</strain>
    </source>
</reference>
<protein>
    <submittedName>
        <fullName evidence="1">Uncharacterized protein</fullName>
    </submittedName>
</protein>
<proteinExistence type="predicted"/>
<dbReference type="AlphaFoldDB" id="X1CLK6"/>
<organism evidence="1">
    <name type="scientific">marine sediment metagenome</name>
    <dbReference type="NCBI Taxonomy" id="412755"/>
    <lineage>
        <taxon>unclassified sequences</taxon>
        <taxon>metagenomes</taxon>
        <taxon>ecological metagenomes</taxon>
    </lineage>
</organism>
<accession>X1CLK6</accession>
<sequence length="116" mass="12722">MSEMLILLNTIFAIADNDEPDDGQGGFPRIKNLAALALAEHAKQLDLAGNSCAECGGKNIENAVVLDTNFYLKNHKPCYVPIRKCKDCGFAFWDDLFGDIASKIIAENENVENETT</sequence>
<dbReference type="EMBL" id="BART01021173">
    <property type="protein sequence ID" value="GAG97048.1"/>
    <property type="molecule type" value="Genomic_DNA"/>
</dbReference>